<dbReference type="Pfam" id="PF19361">
    <property type="entry name" value="DUF5937"/>
    <property type="match status" value="1"/>
</dbReference>
<feature type="domain" description="DUF5937" evidence="1">
    <location>
        <begin position="128"/>
        <end position="261"/>
    </location>
</feature>
<proteinExistence type="predicted"/>
<dbReference type="AlphaFoldDB" id="D3Q9D2"/>
<dbReference type="RefSeq" id="WP_013018185.1">
    <property type="nucleotide sequence ID" value="NC_013947.1"/>
</dbReference>
<dbReference type="InterPro" id="IPR051011">
    <property type="entry name" value="Metal_resp_trans_reg"/>
</dbReference>
<accession>D3Q9D2</accession>
<evidence type="ECO:0000313" key="3">
    <source>
        <dbReference type="Proteomes" id="UP000000844"/>
    </source>
</evidence>
<dbReference type="STRING" id="446470.Snas_2939"/>
<sequence length="348" mass="38540">MSPRLSSTKRFAHNRIFTTTGGPTIAITLRFSPADLRRTRFAISPAFEVLSAIRVLTGPQKPGEHHRWLESVRRRATTLDLRPITLLQPRRGYTPDFLSPPPFETAADFATELVRIAATPPARVHTEITRSLADTPGAADSALGRSLLADPAATLDRLTTLIHDAWHHLVQPVWPRIRALLEADITFQTRRLATGGLDRLLTELHPRLTWHDNTLTRTQGDDEHRDLSGEGLILVPSAFKWDQVVVVLDEPWQPTLIYPARGLGTLWHTTPGTPQTLGTLIGRTRAMILTGLSSPATTTWLAHRYALAPATVSGHLSVLKANGLITGTRQGHEIRYHQTPKAETLLEP</sequence>
<dbReference type="SUPFAM" id="SSF46785">
    <property type="entry name" value="Winged helix' DNA-binding domain"/>
    <property type="match status" value="1"/>
</dbReference>
<dbReference type="KEGG" id="sna:Snas_2939"/>
<dbReference type="PANTHER" id="PTHR43132:SF6">
    <property type="entry name" value="HTH-TYPE TRANSCRIPTIONAL REPRESSOR CZRA"/>
    <property type="match status" value="1"/>
</dbReference>
<dbReference type="InterPro" id="IPR036390">
    <property type="entry name" value="WH_DNA-bd_sf"/>
</dbReference>
<dbReference type="Gene3D" id="1.10.10.10">
    <property type="entry name" value="Winged helix-like DNA-binding domain superfamily/Winged helix DNA-binding domain"/>
    <property type="match status" value="1"/>
</dbReference>
<gene>
    <name evidence="2" type="ordered locus">Snas_2939</name>
</gene>
<dbReference type="InterPro" id="IPR036388">
    <property type="entry name" value="WH-like_DNA-bd_sf"/>
</dbReference>
<protein>
    <recommendedName>
        <fullName evidence="1">DUF5937 domain-containing protein</fullName>
    </recommendedName>
</protein>
<dbReference type="eggNOG" id="COG0640">
    <property type="taxonomic scope" value="Bacteria"/>
</dbReference>
<dbReference type="EMBL" id="CP001778">
    <property type="protein sequence ID" value="ADD42614.1"/>
    <property type="molecule type" value="Genomic_DNA"/>
</dbReference>
<evidence type="ECO:0000313" key="2">
    <source>
        <dbReference type="EMBL" id="ADD42614.1"/>
    </source>
</evidence>
<organism evidence="2 3">
    <name type="scientific">Stackebrandtia nassauensis (strain DSM 44728 / CIP 108903 / NRRL B-16338 / NBRC 102104 / LLR-40K-21)</name>
    <dbReference type="NCBI Taxonomy" id="446470"/>
    <lineage>
        <taxon>Bacteria</taxon>
        <taxon>Bacillati</taxon>
        <taxon>Actinomycetota</taxon>
        <taxon>Actinomycetes</taxon>
        <taxon>Glycomycetales</taxon>
        <taxon>Glycomycetaceae</taxon>
        <taxon>Stackebrandtia</taxon>
    </lineage>
</organism>
<dbReference type="HOGENOM" id="CLU_063235_0_0_11"/>
<dbReference type="PANTHER" id="PTHR43132">
    <property type="entry name" value="ARSENICAL RESISTANCE OPERON REPRESSOR ARSR-RELATED"/>
    <property type="match status" value="1"/>
</dbReference>
<dbReference type="InterPro" id="IPR045981">
    <property type="entry name" value="DUF5937"/>
</dbReference>
<dbReference type="InterPro" id="IPR011991">
    <property type="entry name" value="ArsR-like_HTH"/>
</dbReference>
<dbReference type="CDD" id="cd00090">
    <property type="entry name" value="HTH_ARSR"/>
    <property type="match status" value="1"/>
</dbReference>
<dbReference type="Proteomes" id="UP000000844">
    <property type="component" value="Chromosome"/>
</dbReference>
<reference evidence="2 3" key="1">
    <citation type="journal article" date="2009" name="Stand. Genomic Sci.">
        <title>Complete genome sequence of Stackebrandtia nassauensis type strain (LLR-40K-21).</title>
        <authorList>
            <person name="Munk C."/>
            <person name="Lapidus A."/>
            <person name="Copeland A."/>
            <person name="Jando M."/>
            <person name="Mayilraj S."/>
            <person name="Glavina Del Rio T."/>
            <person name="Nolan M."/>
            <person name="Chen F."/>
            <person name="Lucas S."/>
            <person name="Tice H."/>
            <person name="Cheng J.F."/>
            <person name="Han C."/>
            <person name="Detter J.C."/>
            <person name="Bruce D."/>
            <person name="Goodwin L."/>
            <person name="Chain P."/>
            <person name="Pitluck S."/>
            <person name="Goker M."/>
            <person name="Ovchinikova G."/>
            <person name="Pati A."/>
            <person name="Ivanova N."/>
            <person name="Mavromatis K."/>
            <person name="Chen A."/>
            <person name="Palaniappan K."/>
            <person name="Land M."/>
            <person name="Hauser L."/>
            <person name="Chang Y.J."/>
            <person name="Jeffries C.D."/>
            <person name="Bristow J."/>
            <person name="Eisen J.A."/>
            <person name="Markowitz V."/>
            <person name="Hugenholtz P."/>
            <person name="Kyrpides N.C."/>
            <person name="Klenk H.P."/>
        </authorList>
    </citation>
    <scope>NUCLEOTIDE SEQUENCE [LARGE SCALE GENOMIC DNA]</scope>
    <source>
        <strain evidence="3">DSM 44728 / CIP 108903 / NRRL B-16338 / NBRC 102104 / LLR-40K-21</strain>
    </source>
</reference>
<evidence type="ECO:0000259" key="1">
    <source>
        <dbReference type="Pfam" id="PF19361"/>
    </source>
</evidence>
<keyword evidence="3" id="KW-1185">Reference proteome</keyword>
<name>D3Q9D2_STANL</name>